<dbReference type="InterPro" id="IPR053147">
    <property type="entry name" value="Hsp_HslJ-like"/>
</dbReference>
<dbReference type="RefSeq" id="WP_114840131.1">
    <property type="nucleotide sequence ID" value="NZ_CP031217.1"/>
</dbReference>
<evidence type="ECO:0000313" key="5">
    <source>
        <dbReference type="Proteomes" id="UP000253850"/>
    </source>
</evidence>
<dbReference type="PANTHER" id="PTHR35535">
    <property type="entry name" value="HEAT SHOCK PROTEIN HSLJ"/>
    <property type="match status" value="1"/>
</dbReference>
<name>A0AAX2A923_9BACT</name>
<sequence length="144" mass="16510">MLNKIIFLGLFVVAIFFTACSNTTVEKVEIKPNVSLLNTYWKVNSLYGKEVEVFVKEAHLKFKDNNQVNGALGCNNFFGKFEQKDSSLSFINVASTKMMCPNMKTEDAFSKVLFETRTYKISGETMTFFNENKEEIAKFKAVYF</sequence>
<dbReference type="KEGG" id="hbv:ABIV_2369"/>
<dbReference type="PROSITE" id="PS51257">
    <property type="entry name" value="PROKAR_LIPOPROTEIN"/>
    <property type="match status" value="1"/>
</dbReference>
<evidence type="ECO:0000313" key="6">
    <source>
        <dbReference type="Proteomes" id="UP000289193"/>
    </source>
</evidence>
<proteinExistence type="predicted"/>
<reference evidence="4 6" key="1">
    <citation type="submission" date="2017-10" db="EMBL/GenBank/DDBJ databases">
        <title>Genomics of the genus Arcobacter.</title>
        <authorList>
            <person name="Perez-Cataluna A."/>
            <person name="Figueras M.J."/>
        </authorList>
    </citation>
    <scope>NUCLEOTIDE SEQUENCE [LARGE SCALE GENOMIC DNA]</scope>
    <source>
        <strain evidence="4 6">CECT 7835</strain>
    </source>
</reference>
<evidence type="ECO:0000313" key="4">
    <source>
        <dbReference type="EMBL" id="RXK10051.1"/>
    </source>
</evidence>
<reference evidence="3 5" key="2">
    <citation type="submission" date="2018-07" db="EMBL/GenBank/DDBJ databases">
        <title>Complete genome of the Arcobacter bivalviorum type strain LMG 26154.</title>
        <authorList>
            <person name="Miller W.G."/>
            <person name="Yee E."/>
            <person name="Bono J.L."/>
        </authorList>
    </citation>
    <scope>NUCLEOTIDE SEQUENCE [LARGE SCALE GENOMIC DNA]</scope>
    <source>
        <strain evidence="3 5">LMG 26154</strain>
    </source>
</reference>
<gene>
    <name evidence="3" type="ORF">ABIV_2369</name>
    <name evidence="4" type="ORF">CRV05_06655</name>
</gene>
<dbReference type="EMBL" id="PDKM01000003">
    <property type="protein sequence ID" value="RXK10051.1"/>
    <property type="molecule type" value="Genomic_DNA"/>
</dbReference>
<dbReference type="Gene3D" id="2.40.128.270">
    <property type="match status" value="1"/>
</dbReference>
<dbReference type="PANTHER" id="PTHR35535:SF1">
    <property type="entry name" value="HEAT SHOCK PROTEIN HSLJ"/>
    <property type="match status" value="1"/>
</dbReference>
<dbReference type="Proteomes" id="UP000289193">
    <property type="component" value="Unassembled WGS sequence"/>
</dbReference>
<dbReference type="Pfam" id="PF03724">
    <property type="entry name" value="META"/>
    <property type="match status" value="1"/>
</dbReference>
<dbReference type="EMBL" id="CP031217">
    <property type="protein sequence ID" value="AXH13343.1"/>
    <property type="molecule type" value="Genomic_DNA"/>
</dbReference>
<evidence type="ECO:0000256" key="1">
    <source>
        <dbReference type="SAM" id="SignalP"/>
    </source>
</evidence>
<dbReference type="AlphaFoldDB" id="A0AAX2A923"/>
<keyword evidence="1" id="KW-0732">Signal</keyword>
<organism evidence="4 6">
    <name type="scientific">Halarcobacter bivalviorum</name>
    <dbReference type="NCBI Taxonomy" id="663364"/>
    <lineage>
        <taxon>Bacteria</taxon>
        <taxon>Pseudomonadati</taxon>
        <taxon>Campylobacterota</taxon>
        <taxon>Epsilonproteobacteria</taxon>
        <taxon>Campylobacterales</taxon>
        <taxon>Arcobacteraceae</taxon>
        <taxon>Halarcobacter</taxon>
    </lineage>
</organism>
<feature type="domain" description="DUF306" evidence="2">
    <location>
        <begin position="36"/>
        <end position="140"/>
    </location>
</feature>
<evidence type="ECO:0000313" key="3">
    <source>
        <dbReference type="EMBL" id="AXH13343.1"/>
    </source>
</evidence>
<dbReference type="Proteomes" id="UP000253850">
    <property type="component" value="Chromosome"/>
</dbReference>
<dbReference type="InterPro" id="IPR038670">
    <property type="entry name" value="HslJ-like_sf"/>
</dbReference>
<evidence type="ECO:0000259" key="2">
    <source>
        <dbReference type="Pfam" id="PF03724"/>
    </source>
</evidence>
<protein>
    <submittedName>
        <fullName evidence="3">META domain-containing protein</fullName>
    </submittedName>
</protein>
<feature type="signal peptide" evidence="1">
    <location>
        <begin position="1"/>
        <end position="21"/>
    </location>
</feature>
<keyword evidence="6" id="KW-1185">Reference proteome</keyword>
<accession>A0AAX2A923</accession>
<dbReference type="InterPro" id="IPR005184">
    <property type="entry name" value="DUF306_Meta_HslJ"/>
</dbReference>
<feature type="chain" id="PRO_5044718481" evidence="1">
    <location>
        <begin position="22"/>
        <end position="144"/>
    </location>
</feature>